<dbReference type="AlphaFoldDB" id="A0AAQ4CW55"/>
<accession>A0AAQ4CW55</accession>
<evidence type="ECO:0000313" key="5">
    <source>
        <dbReference type="EMBL" id="BDC00037.1"/>
    </source>
</evidence>
<dbReference type="InterPro" id="IPR050763">
    <property type="entry name" value="ABC_transporter_ATP-binding"/>
</dbReference>
<keyword evidence="1" id="KW-0813">Transport</keyword>
<gene>
    <name evidence="5" type="ORF">SACC_30530</name>
</gene>
<dbReference type="SUPFAM" id="SSF52540">
    <property type="entry name" value="P-loop containing nucleoside triphosphate hydrolases"/>
    <property type="match status" value="1"/>
</dbReference>
<dbReference type="InterPro" id="IPR003439">
    <property type="entry name" value="ABC_transporter-like_ATP-bd"/>
</dbReference>
<dbReference type="SMART" id="SM00382">
    <property type="entry name" value="AAA"/>
    <property type="match status" value="1"/>
</dbReference>
<keyword evidence="3 5" id="KW-0067">ATP-binding</keyword>
<dbReference type="PANTHER" id="PTHR42711">
    <property type="entry name" value="ABC TRANSPORTER ATP-BINDING PROTEIN"/>
    <property type="match status" value="1"/>
</dbReference>
<dbReference type="InterPro" id="IPR027417">
    <property type="entry name" value="P-loop_NTPase"/>
</dbReference>
<protein>
    <submittedName>
        <fullName evidence="5">Multidrug ABC transporter ATP-binding protein</fullName>
    </submittedName>
</protein>
<dbReference type="Gene3D" id="3.40.50.300">
    <property type="entry name" value="P-loop containing nucleotide triphosphate hydrolases"/>
    <property type="match status" value="1"/>
</dbReference>
<keyword evidence="6" id="KW-1185">Reference proteome</keyword>
<feature type="domain" description="ABC transporter" evidence="4">
    <location>
        <begin position="5"/>
        <end position="234"/>
    </location>
</feature>
<proteinExistence type="predicted"/>
<keyword evidence="2" id="KW-0547">Nucleotide-binding</keyword>
<dbReference type="KEGG" id="scas:SACC_30530"/>
<name>A0AAQ4CW55_9CREN</name>
<dbReference type="Pfam" id="PF00005">
    <property type="entry name" value="ABC_tran"/>
    <property type="match status" value="1"/>
</dbReference>
<dbReference type="GO" id="GO:0016887">
    <property type="term" value="F:ATP hydrolysis activity"/>
    <property type="evidence" value="ECO:0007669"/>
    <property type="project" value="InterPro"/>
</dbReference>
<evidence type="ECO:0000256" key="3">
    <source>
        <dbReference type="ARBA" id="ARBA00022840"/>
    </source>
</evidence>
<evidence type="ECO:0000259" key="4">
    <source>
        <dbReference type="PROSITE" id="PS50893"/>
    </source>
</evidence>
<organism evidence="5 6">
    <name type="scientific">Saccharolobus caldissimus</name>
    <dbReference type="NCBI Taxonomy" id="1702097"/>
    <lineage>
        <taxon>Archaea</taxon>
        <taxon>Thermoproteota</taxon>
        <taxon>Thermoprotei</taxon>
        <taxon>Sulfolobales</taxon>
        <taxon>Sulfolobaceae</taxon>
        <taxon>Saccharolobus</taxon>
    </lineage>
</organism>
<dbReference type="PROSITE" id="PS50893">
    <property type="entry name" value="ABC_TRANSPORTER_2"/>
    <property type="match status" value="1"/>
</dbReference>
<evidence type="ECO:0000313" key="6">
    <source>
        <dbReference type="Proteomes" id="UP001319921"/>
    </source>
</evidence>
<dbReference type="EMBL" id="AP025226">
    <property type="protein sequence ID" value="BDC00037.1"/>
    <property type="molecule type" value="Genomic_DNA"/>
</dbReference>
<sequence length="304" mass="34621">MIDVINLTKIYKLKNKEIRALIDVSFTLRGGIGALVGHNGAGKTTLIKILATLVIPTSGDAFIEGYSVTKEEKKVRELIGLVSVSERQFYYRLTAMDNLIFFSSLQGLSISEARKRAKEVLEMLNLEEWANVQYMKFSTGMQRKLALARALITDPPVLLLDEPTLGLDPISAREFRNIIKNLKGKTILFSSHYLREVEELADKIILIKRGKIIAEGNIEDLKTKLGKVVEVKVRQIPKGLERYVVNVSGEPILRLPKSEVEKLKYYDNIKEVEPTLDDIYAYLIGEEEDSVRMERVKRPWRARE</sequence>
<dbReference type="GO" id="GO:0005524">
    <property type="term" value="F:ATP binding"/>
    <property type="evidence" value="ECO:0007669"/>
    <property type="project" value="UniProtKB-KW"/>
</dbReference>
<reference evidence="5 6" key="1">
    <citation type="journal article" date="2022" name="Microbiol. Resour. Announc.">
        <title>Complete Genome Sequence of the Hyperthermophilic and Acidophilic Archaeon Saccharolobus caldissimus Strain HS-3T.</title>
        <authorList>
            <person name="Sakai H.D."/>
            <person name="Kurosawa N."/>
        </authorList>
    </citation>
    <scope>NUCLEOTIDE SEQUENCE [LARGE SCALE GENOMIC DNA]</scope>
    <source>
        <strain evidence="5 6">JCM32116</strain>
    </source>
</reference>
<dbReference type="PANTHER" id="PTHR42711:SF18">
    <property type="entry name" value="ABC TRANSPORTER, ATP-BINDING PROTEIN"/>
    <property type="match status" value="1"/>
</dbReference>
<evidence type="ECO:0000256" key="1">
    <source>
        <dbReference type="ARBA" id="ARBA00022448"/>
    </source>
</evidence>
<evidence type="ECO:0000256" key="2">
    <source>
        <dbReference type="ARBA" id="ARBA00022741"/>
    </source>
</evidence>
<dbReference type="RefSeq" id="WP_229570697.1">
    <property type="nucleotide sequence ID" value="NZ_AP025226.1"/>
</dbReference>
<dbReference type="GeneID" id="68867776"/>
<dbReference type="InterPro" id="IPR003593">
    <property type="entry name" value="AAA+_ATPase"/>
</dbReference>
<dbReference type="Proteomes" id="UP001319921">
    <property type="component" value="Chromosome"/>
</dbReference>